<dbReference type="EMBL" id="JAADJZ010000033">
    <property type="protein sequence ID" value="KAF2865486.1"/>
    <property type="molecule type" value="Genomic_DNA"/>
</dbReference>
<reference evidence="2 3" key="1">
    <citation type="submission" date="2020-01" db="EMBL/GenBank/DDBJ databases">
        <authorList>
            <consortium name="DOE Joint Genome Institute"/>
            <person name="Haridas S."/>
            <person name="Albert R."/>
            <person name="Binder M."/>
            <person name="Bloem J."/>
            <person name="Labutti K."/>
            <person name="Salamov A."/>
            <person name="Andreopoulos B."/>
            <person name="Baker S.E."/>
            <person name="Barry K."/>
            <person name="Bills G."/>
            <person name="Bluhm B.H."/>
            <person name="Cannon C."/>
            <person name="Castanera R."/>
            <person name="Culley D.E."/>
            <person name="Daum C."/>
            <person name="Ezra D."/>
            <person name="Gonzalez J.B."/>
            <person name="Henrissat B."/>
            <person name="Kuo A."/>
            <person name="Liang C."/>
            <person name="Lipzen A."/>
            <person name="Lutzoni F."/>
            <person name="Magnuson J."/>
            <person name="Mondo S."/>
            <person name="Nolan M."/>
            <person name="Ohm R."/>
            <person name="Pangilinan J."/>
            <person name="Park H.-J.H."/>
            <person name="Ramirez L."/>
            <person name="Alfaro M."/>
            <person name="Sun H."/>
            <person name="Tritt A."/>
            <person name="Yoshinaga Y."/>
            <person name="Zwiers L.-H.L."/>
            <person name="Turgeon B.G."/>
            <person name="Goodwin S.B."/>
            <person name="Spatafora J.W."/>
            <person name="Crous P.W."/>
            <person name="Grigoriev I.V."/>
        </authorList>
    </citation>
    <scope>NUCLEOTIDE SEQUENCE [LARGE SCALE GENOMIC DNA]</scope>
    <source>
        <strain evidence="2 3">CBS 611.86</strain>
    </source>
</reference>
<dbReference type="AlphaFoldDB" id="A0A7C8I092"/>
<dbReference type="Proteomes" id="UP000481861">
    <property type="component" value="Unassembled WGS sequence"/>
</dbReference>
<protein>
    <submittedName>
        <fullName evidence="2">Heterokaryon incompatibility protein-domain-containing protein</fullName>
    </submittedName>
</protein>
<gene>
    <name evidence="2" type="ORF">BDV95DRAFT_254163</name>
</gene>
<dbReference type="PANTHER" id="PTHR33112:SF10">
    <property type="entry name" value="TOL"/>
    <property type="match status" value="1"/>
</dbReference>
<evidence type="ECO:0000259" key="1">
    <source>
        <dbReference type="Pfam" id="PF06985"/>
    </source>
</evidence>
<organism evidence="2 3">
    <name type="scientific">Massariosphaeria phaeospora</name>
    <dbReference type="NCBI Taxonomy" id="100035"/>
    <lineage>
        <taxon>Eukaryota</taxon>
        <taxon>Fungi</taxon>
        <taxon>Dikarya</taxon>
        <taxon>Ascomycota</taxon>
        <taxon>Pezizomycotina</taxon>
        <taxon>Dothideomycetes</taxon>
        <taxon>Pleosporomycetidae</taxon>
        <taxon>Pleosporales</taxon>
        <taxon>Pleosporales incertae sedis</taxon>
        <taxon>Massariosphaeria</taxon>
    </lineage>
</organism>
<comment type="caution">
    <text evidence="2">The sequence shown here is derived from an EMBL/GenBank/DDBJ whole genome shotgun (WGS) entry which is preliminary data.</text>
</comment>
<dbReference type="PANTHER" id="PTHR33112">
    <property type="entry name" value="DOMAIN PROTEIN, PUTATIVE-RELATED"/>
    <property type="match status" value="1"/>
</dbReference>
<feature type="domain" description="Heterokaryon incompatibility" evidence="1">
    <location>
        <begin position="245"/>
        <end position="391"/>
    </location>
</feature>
<sequence length="692" mass="78351">MLCTRCEEIFAFSRTDELLELKEDAGFHSQEPSIHLQKELDKYKQQLELSKGSTSCPPPWSVYSPATGDDGYHTYEIWHDQTARGWLDVQRSAASNGCRICVSLMDMFDEKITDSINDSGLIGAYWALQLKTLLPSHISFCVLESGGSSRFVMGANIEVAIRELHSVPVDPVLRLSTVVGAFTGGDSCLDLLTDSLHFCLQNHLSCKRETDDWMPTRLLDVRSHSTSGDSIRLVDTDAGLVSNDYLTLSHVWGSKPLLKLTTENEGAFRKCIEMDAIPQRYADAISIARRLQIPYLWIDSLCIIQNDEQDWAHEAVQMDKVYRNGVCNIAACDSLGPTESLFSNRNPRACAAFTTTHEYFEQTVEFTLLPDWVELTRDHAPLFRRAWILQERMLSTRVMYFSKFPFWECNETLRIETYRERDGLQVTPFENLPRPTKPTLNKNNIAQTILSWYAMVAIYNPCHLTFASDKLVAMSGLAKRFSQVIEKPYFAGLWGGEHFVGSLLWKFIEGGVSTSVEYRAPSWSWASKTGRIFHHGQAGSLYRELRLLIKIDSIRTVPKSDDPFGQLIGGEIRSKGTLFEITKNNLAEINAGDLHCLDDAAIGDGPQSIYFLPLQEVHDPDFDALLIFTGLYLRVKEGSEPDEHIYERVGADSRMIAFDEDVRNGRFLSTQQWQQLLDPQSYLDAGEDIIIV</sequence>
<accession>A0A7C8I092</accession>
<keyword evidence="3" id="KW-1185">Reference proteome</keyword>
<proteinExistence type="predicted"/>
<dbReference type="InterPro" id="IPR010730">
    <property type="entry name" value="HET"/>
</dbReference>
<dbReference type="Pfam" id="PF06985">
    <property type="entry name" value="HET"/>
    <property type="match status" value="1"/>
</dbReference>
<name>A0A7C8I092_9PLEO</name>
<evidence type="ECO:0000313" key="2">
    <source>
        <dbReference type="EMBL" id="KAF2865486.1"/>
    </source>
</evidence>
<dbReference type="OrthoDB" id="5362512at2759"/>
<evidence type="ECO:0000313" key="3">
    <source>
        <dbReference type="Proteomes" id="UP000481861"/>
    </source>
</evidence>